<feature type="non-terminal residue" evidence="2">
    <location>
        <position position="1"/>
    </location>
</feature>
<dbReference type="EMBL" id="JBHTIR010000456">
    <property type="protein sequence ID" value="MFD0851425.1"/>
    <property type="molecule type" value="Genomic_DNA"/>
</dbReference>
<evidence type="ECO:0000313" key="3">
    <source>
        <dbReference type="Proteomes" id="UP001597083"/>
    </source>
</evidence>
<evidence type="ECO:0000313" key="2">
    <source>
        <dbReference type="EMBL" id="MFD0851425.1"/>
    </source>
</evidence>
<comment type="caution">
    <text evidence="2">The sequence shown here is derived from an EMBL/GenBank/DDBJ whole genome shotgun (WGS) entry which is preliminary data.</text>
</comment>
<dbReference type="Proteomes" id="UP001597083">
    <property type="component" value="Unassembled WGS sequence"/>
</dbReference>
<dbReference type="SMART" id="SM00860">
    <property type="entry name" value="SMI1_KNR4"/>
    <property type="match status" value="1"/>
</dbReference>
<keyword evidence="3" id="KW-1185">Reference proteome</keyword>
<dbReference type="Gene3D" id="3.40.1580.10">
    <property type="entry name" value="SMI1/KNR4-like"/>
    <property type="match status" value="1"/>
</dbReference>
<protein>
    <submittedName>
        <fullName evidence="2">SMI1/KNR4 family protein</fullName>
    </submittedName>
</protein>
<accession>A0ABW3CA92</accession>
<dbReference type="InterPro" id="IPR018958">
    <property type="entry name" value="Knr4/Smi1-like_dom"/>
</dbReference>
<proteinExistence type="predicted"/>
<sequence length="152" mass="16975">PVPAPDWAAVESRLGTSLPGDYKRLVETFGCNGMFNGFFVVFHPGKLIWHTEYFAGDDIGYGGEHPPFPAPGGLIPWSNNEHEQTYFWITGGPGPDRWPVYAVDSLDEGSRFECTATEFLFRQMTDREHPFHIAAEGVRGHWFQEAGAAIES</sequence>
<dbReference type="InterPro" id="IPR037883">
    <property type="entry name" value="Knr4/Smi1-like_sf"/>
</dbReference>
<name>A0ABW3CA92_9ACTN</name>
<evidence type="ECO:0000259" key="1">
    <source>
        <dbReference type="SMART" id="SM00860"/>
    </source>
</evidence>
<organism evidence="2 3">
    <name type="scientific">Actinomadura adrarensis</name>
    <dbReference type="NCBI Taxonomy" id="1819600"/>
    <lineage>
        <taxon>Bacteria</taxon>
        <taxon>Bacillati</taxon>
        <taxon>Actinomycetota</taxon>
        <taxon>Actinomycetes</taxon>
        <taxon>Streptosporangiales</taxon>
        <taxon>Thermomonosporaceae</taxon>
        <taxon>Actinomadura</taxon>
    </lineage>
</organism>
<dbReference type="SUPFAM" id="SSF160631">
    <property type="entry name" value="SMI1/KNR4-like"/>
    <property type="match status" value="1"/>
</dbReference>
<reference evidence="3" key="1">
    <citation type="journal article" date="2019" name="Int. J. Syst. Evol. Microbiol.">
        <title>The Global Catalogue of Microorganisms (GCM) 10K type strain sequencing project: providing services to taxonomists for standard genome sequencing and annotation.</title>
        <authorList>
            <consortium name="The Broad Institute Genomics Platform"/>
            <consortium name="The Broad Institute Genome Sequencing Center for Infectious Disease"/>
            <person name="Wu L."/>
            <person name="Ma J."/>
        </authorList>
    </citation>
    <scope>NUCLEOTIDE SEQUENCE [LARGE SCALE GENOMIC DNA]</scope>
    <source>
        <strain evidence="3">JCM 31696</strain>
    </source>
</reference>
<feature type="domain" description="Knr4/Smi1-like" evidence="1">
    <location>
        <begin position="1"/>
        <end position="122"/>
    </location>
</feature>
<gene>
    <name evidence="2" type="ORF">ACFQ07_04305</name>
</gene>
<dbReference type="Pfam" id="PF14568">
    <property type="entry name" value="SUKH_6"/>
    <property type="match status" value="1"/>
</dbReference>